<dbReference type="Proteomes" id="UP000191160">
    <property type="component" value="Unassembled WGS sequence"/>
</dbReference>
<organism evidence="2 3">
    <name type="scientific">Acinetobacter amyesii</name>
    <dbReference type="NCBI Taxonomy" id="2942470"/>
    <lineage>
        <taxon>Bacteria</taxon>
        <taxon>Pseudomonadati</taxon>
        <taxon>Pseudomonadota</taxon>
        <taxon>Gammaproteobacteria</taxon>
        <taxon>Moraxellales</taxon>
        <taxon>Moraxellaceae</taxon>
        <taxon>Acinetobacter</taxon>
    </lineage>
</organism>
<feature type="transmembrane region" description="Helical" evidence="1">
    <location>
        <begin position="17"/>
        <end position="36"/>
    </location>
</feature>
<feature type="transmembrane region" description="Helical" evidence="1">
    <location>
        <begin position="311"/>
        <end position="329"/>
    </location>
</feature>
<feature type="transmembrane region" description="Helical" evidence="1">
    <location>
        <begin position="241"/>
        <end position="260"/>
    </location>
</feature>
<keyword evidence="1" id="KW-0812">Transmembrane</keyword>
<gene>
    <name evidence="2" type="ORF">B1202_09305</name>
</gene>
<keyword evidence="3" id="KW-1185">Reference proteome</keyword>
<proteinExistence type="predicted"/>
<evidence type="ECO:0000313" key="3">
    <source>
        <dbReference type="Proteomes" id="UP000191160"/>
    </source>
</evidence>
<keyword evidence="1" id="KW-0472">Membrane</keyword>
<feature type="transmembrane region" description="Helical" evidence="1">
    <location>
        <begin position="280"/>
        <end position="304"/>
    </location>
</feature>
<evidence type="ECO:0000313" key="2">
    <source>
        <dbReference type="EMBL" id="OOV82641.1"/>
    </source>
</evidence>
<accession>A0A1T1GYH5</accession>
<dbReference type="RefSeq" id="WP_078190320.1">
    <property type="nucleotide sequence ID" value="NZ_JAMCOZ010000003.1"/>
</dbReference>
<keyword evidence="1" id="KW-1133">Transmembrane helix</keyword>
<dbReference type="AlphaFoldDB" id="A0A1T1GYH5"/>
<evidence type="ECO:0000256" key="1">
    <source>
        <dbReference type="SAM" id="Phobius"/>
    </source>
</evidence>
<protein>
    <submittedName>
        <fullName evidence="2">Uncharacterized protein</fullName>
    </submittedName>
</protein>
<sequence length="357" mass="41220">MFIQVDAESNKTALKHYLTAFIFLLIIISPFAIYLVSCTPESEIEQHFKIPPNLYNSESNTLLDSNLQWLIPPQQIQNHNTIPEISESVLNEMTEGQYWSSTPITLQNQSDQLYIHIDFAGQQQTRKDLEISVLPLCIVHEKETPCMKAGLNASGQLFNISTQKNTQYHTLETNKSWIFYGHEFQENYIIPPQATLKFLVKANIPEHLTLQWLRLSISTSPIVEKQQNFMLMTQNSMKIKYALALLPLFILSLMHIFQGFESLRNLSIGALSALLFAINTIIWDIHYMVIGCLILCFASVFYCFESRYYRLLYLTGYLLIAGYSQQYYGGFNKHFFTQTSLILLIGLLMFYLEPKDS</sequence>
<reference evidence="2 3" key="1">
    <citation type="submission" date="2017-02" db="EMBL/GenBank/DDBJ databases">
        <title>Acinetobacter sp. ANC 4945, whole genome shotgun sequencing project.</title>
        <authorList>
            <person name="Radolfova-Krizova L."/>
            <person name="Al Atrouni A."/>
            <person name="Nemec A."/>
        </authorList>
    </citation>
    <scope>NUCLEOTIDE SEQUENCE [LARGE SCALE GENOMIC DNA]</scope>
    <source>
        <strain evidence="2 3">ANC 4945</strain>
    </source>
</reference>
<comment type="caution">
    <text evidence="2">The sequence shown here is derived from an EMBL/GenBank/DDBJ whole genome shotgun (WGS) entry which is preliminary data.</text>
</comment>
<name>A0A1T1GYH5_9GAMM</name>
<dbReference type="EMBL" id="MVKX01000005">
    <property type="protein sequence ID" value="OOV82641.1"/>
    <property type="molecule type" value="Genomic_DNA"/>
</dbReference>
<feature type="transmembrane region" description="Helical" evidence="1">
    <location>
        <begin position="335"/>
        <end position="352"/>
    </location>
</feature>